<proteinExistence type="predicted"/>
<dbReference type="OrthoDB" id="1076608at2759"/>
<dbReference type="Proteomes" id="UP000076761">
    <property type="component" value="Unassembled WGS sequence"/>
</dbReference>
<organism evidence="2 3">
    <name type="scientific">Neolentinus lepideus HHB14362 ss-1</name>
    <dbReference type="NCBI Taxonomy" id="1314782"/>
    <lineage>
        <taxon>Eukaryota</taxon>
        <taxon>Fungi</taxon>
        <taxon>Dikarya</taxon>
        <taxon>Basidiomycota</taxon>
        <taxon>Agaricomycotina</taxon>
        <taxon>Agaricomycetes</taxon>
        <taxon>Gloeophyllales</taxon>
        <taxon>Gloeophyllaceae</taxon>
        <taxon>Neolentinus</taxon>
    </lineage>
</organism>
<dbReference type="STRING" id="1314782.A0A165RP75"/>
<dbReference type="InterPro" id="IPR003864">
    <property type="entry name" value="CSC1/OSCA1-like_7TM"/>
</dbReference>
<protein>
    <submittedName>
        <fullName evidence="2">DUF221-domain-containing protein</fullName>
    </submittedName>
</protein>
<dbReference type="PANTHER" id="PTHR13018">
    <property type="entry name" value="PROBABLE MEMBRANE PROTEIN DUF221-RELATED"/>
    <property type="match status" value="1"/>
</dbReference>
<dbReference type="PANTHER" id="PTHR13018:SF143">
    <property type="entry name" value="CSC1_OSCA1-LIKE 7TM REGION DOMAIN-CONTAINING PROTEIN"/>
    <property type="match status" value="1"/>
</dbReference>
<feature type="domain" description="CSC1/OSCA1-like 7TM region" evidence="1">
    <location>
        <begin position="298"/>
        <end position="412"/>
    </location>
</feature>
<sequence length="420" mass="48045">MFYVALAAAYCSTYTFGYLESIPAALSSPAQDIVHKNGLDDYLFLRFLKLLIAIFGNRTGLDQYQWANIPAGALPSAHYWGVSTNLQVWFYFECFAWLDRHEGFVLYMIRREIFHFVHMRHQFLISKSHLRLAQARTVFITNLLDDLAKYRDLRQFCSLVPGRIQRIWICRNSRNLYKKSEARQKVCKKLESASSKLLRNATKEWARRQKAQRKPAGKLIRKSKDMEKAERYAADEGFYPDSLIAPPPSQLGECESLESAFVQCNLQIGAHVLAQCVSYHEPLFMGDKYIEVSPNDMIWANLDCFPFILRALAWFECIPRSSFLEISVYKQYYAFLVVHGFLIVTLNSAIASTITDIITQPTNAVENLAGRLPDASMFFLTYMITQGLTGAAGTLIQLGALTYTNSESGFWDGRLDKRMV</sequence>
<accession>A0A165RP75</accession>
<dbReference type="Pfam" id="PF02714">
    <property type="entry name" value="RSN1_7TM"/>
    <property type="match status" value="1"/>
</dbReference>
<dbReference type="GO" id="GO:0005227">
    <property type="term" value="F:calcium-activated cation channel activity"/>
    <property type="evidence" value="ECO:0007669"/>
    <property type="project" value="InterPro"/>
</dbReference>
<dbReference type="InterPro" id="IPR045122">
    <property type="entry name" value="Csc1-like"/>
</dbReference>
<gene>
    <name evidence="2" type="ORF">NEOLEDRAFT_1179593</name>
</gene>
<dbReference type="GO" id="GO:0005886">
    <property type="term" value="C:plasma membrane"/>
    <property type="evidence" value="ECO:0007669"/>
    <property type="project" value="TreeGrafter"/>
</dbReference>
<name>A0A165RP75_9AGAM</name>
<dbReference type="EMBL" id="KV425580">
    <property type="protein sequence ID" value="KZT24094.1"/>
    <property type="molecule type" value="Genomic_DNA"/>
</dbReference>
<evidence type="ECO:0000259" key="1">
    <source>
        <dbReference type="Pfam" id="PF02714"/>
    </source>
</evidence>
<reference evidence="2 3" key="1">
    <citation type="journal article" date="2016" name="Mol. Biol. Evol.">
        <title>Comparative Genomics of Early-Diverging Mushroom-Forming Fungi Provides Insights into the Origins of Lignocellulose Decay Capabilities.</title>
        <authorList>
            <person name="Nagy L.G."/>
            <person name="Riley R."/>
            <person name="Tritt A."/>
            <person name="Adam C."/>
            <person name="Daum C."/>
            <person name="Floudas D."/>
            <person name="Sun H."/>
            <person name="Yadav J.S."/>
            <person name="Pangilinan J."/>
            <person name="Larsson K.H."/>
            <person name="Matsuura K."/>
            <person name="Barry K."/>
            <person name="Labutti K."/>
            <person name="Kuo R."/>
            <person name="Ohm R.A."/>
            <person name="Bhattacharya S.S."/>
            <person name="Shirouzu T."/>
            <person name="Yoshinaga Y."/>
            <person name="Martin F.M."/>
            <person name="Grigoriev I.V."/>
            <person name="Hibbett D.S."/>
        </authorList>
    </citation>
    <scope>NUCLEOTIDE SEQUENCE [LARGE SCALE GENOMIC DNA]</scope>
    <source>
        <strain evidence="2 3">HHB14362 ss-1</strain>
    </source>
</reference>
<dbReference type="InParanoid" id="A0A165RP75"/>
<evidence type="ECO:0000313" key="3">
    <source>
        <dbReference type="Proteomes" id="UP000076761"/>
    </source>
</evidence>
<keyword evidence="3" id="KW-1185">Reference proteome</keyword>
<evidence type="ECO:0000313" key="2">
    <source>
        <dbReference type="EMBL" id="KZT24094.1"/>
    </source>
</evidence>
<dbReference type="AlphaFoldDB" id="A0A165RP75"/>